<keyword evidence="5" id="KW-0411">Iron-sulfur</keyword>
<name>A0A919EKX7_9GAMM</name>
<keyword evidence="7" id="KW-1185">Reference proteome</keyword>
<evidence type="ECO:0000256" key="4">
    <source>
        <dbReference type="ARBA" id="ARBA00023004"/>
    </source>
</evidence>
<keyword evidence="4" id="KW-0408">Iron</keyword>
<evidence type="ECO:0000256" key="5">
    <source>
        <dbReference type="ARBA" id="ARBA00023014"/>
    </source>
</evidence>
<dbReference type="EMBL" id="BNCK01000004">
    <property type="protein sequence ID" value="GHF92001.1"/>
    <property type="molecule type" value="Genomic_DNA"/>
</dbReference>
<dbReference type="NCBIfam" id="TIGR02826">
    <property type="entry name" value="RNR_activ_nrdG3"/>
    <property type="match status" value="1"/>
</dbReference>
<dbReference type="GO" id="GO:0051536">
    <property type="term" value="F:iron-sulfur cluster binding"/>
    <property type="evidence" value="ECO:0007669"/>
    <property type="project" value="UniProtKB-KW"/>
</dbReference>
<proteinExistence type="predicted"/>
<dbReference type="RefSeq" id="WP_189769939.1">
    <property type="nucleotide sequence ID" value="NZ_BNCK01000004.1"/>
</dbReference>
<dbReference type="InterPro" id="IPR013785">
    <property type="entry name" value="Aldolase_TIM"/>
</dbReference>
<keyword evidence="2" id="KW-0949">S-adenosyl-L-methionine</keyword>
<dbReference type="AlphaFoldDB" id="A0A919EKX7"/>
<sequence>MFNTLPPKIVFQEVPDHVSLAFLITGCPLRCKGCHSTDSWNKLKGKPLTKSSYISYLNRYHSFINCVVFFGGEWASPALIEKLLIAKDFKLKTCLYSGLEQVPVQILTLLDFVKVGPWQRKRGGLTDKNTNQRFYDLNSGKCLNFKFQSPNQQ</sequence>
<dbReference type="InterPro" id="IPR014191">
    <property type="entry name" value="Anaer_RNR_activator"/>
</dbReference>
<dbReference type="InterPro" id="IPR007197">
    <property type="entry name" value="rSAM"/>
</dbReference>
<comment type="caution">
    <text evidence="6">The sequence shown here is derived from an EMBL/GenBank/DDBJ whole genome shotgun (WGS) entry which is preliminary data.</text>
</comment>
<dbReference type="SFLD" id="SFLDS00029">
    <property type="entry name" value="Radical_SAM"/>
    <property type="match status" value="1"/>
</dbReference>
<protein>
    <submittedName>
        <fullName evidence="6">Uncharacterized protein</fullName>
    </submittedName>
</protein>
<evidence type="ECO:0000313" key="7">
    <source>
        <dbReference type="Proteomes" id="UP000623842"/>
    </source>
</evidence>
<accession>A0A919EKX7</accession>
<keyword evidence="3" id="KW-0479">Metal-binding</keyword>
<evidence type="ECO:0000256" key="2">
    <source>
        <dbReference type="ARBA" id="ARBA00022691"/>
    </source>
</evidence>
<evidence type="ECO:0000256" key="3">
    <source>
        <dbReference type="ARBA" id="ARBA00022723"/>
    </source>
</evidence>
<dbReference type="Gene3D" id="3.20.20.70">
    <property type="entry name" value="Aldolase class I"/>
    <property type="match status" value="1"/>
</dbReference>
<dbReference type="GO" id="GO:0003824">
    <property type="term" value="F:catalytic activity"/>
    <property type="evidence" value="ECO:0007669"/>
    <property type="project" value="InterPro"/>
</dbReference>
<reference evidence="6" key="2">
    <citation type="submission" date="2020-09" db="EMBL/GenBank/DDBJ databases">
        <authorList>
            <person name="Sun Q."/>
            <person name="Kim S."/>
        </authorList>
    </citation>
    <scope>NUCLEOTIDE SEQUENCE</scope>
    <source>
        <strain evidence="6">KCTC 42731</strain>
    </source>
</reference>
<comment type="cofactor">
    <cofactor evidence="1">
        <name>[4Fe-4S] cluster</name>
        <dbReference type="ChEBI" id="CHEBI:49883"/>
    </cofactor>
</comment>
<dbReference type="Pfam" id="PF13353">
    <property type="entry name" value="Fer4_12"/>
    <property type="match status" value="1"/>
</dbReference>
<dbReference type="GO" id="GO:0046872">
    <property type="term" value="F:metal ion binding"/>
    <property type="evidence" value="ECO:0007669"/>
    <property type="project" value="UniProtKB-KW"/>
</dbReference>
<dbReference type="Proteomes" id="UP000623842">
    <property type="component" value="Unassembled WGS sequence"/>
</dbReference>
<evidence type="ECO:0000313" key="6">
    <source>
        <dbReference type="EMBL" id="GHF92001.1"/>
    </source>
</evidence>
<evidence type="ECO:0000256" key="1">
    <source>
        <dbReference type="ARBA" id="ARBA00001966"/>
    </source>
</evidence>
<organism evidence="6 7">
    <name type="scientific">Thalassotalea marina</name>
    <dbReference type="NCBI Taxonomy" id="1673741"/>
    <lineage>
        <taxon>Bacteria</taxon>
        <taxon>Pseudomonadati</taxon>
        <taxon>Pseudomonadota</taxon>
        <taxon>Gammaproteobacteria</taxon>
        <taxon>Alteromonadales</taxon>
        <taxon>Colwelliaceae</taxon>
        <taxon>Thalassotalea</taxon>
    </lineage>
</organism>
<gene>
    <name evidence="6" type="ORF">GCM10017161_20050</name>
</gene>
<reference evidence="6" key="1">
    <citation type="journal article" date="2014" name="Int. J. Syst. Evol. Microbiol.">
        <title>Complete genome sequence of Corynebacterium casei LMG S-19264T (=DSM 44701T), isolated from a smear-ripened cheese.</title>
        <authorList>
            <consortium name="US DOE Joint Genome Institute (JGI-PGF)"/>
            <person name="Walter F."/>
            <person name="Albersmeier A."/>
            <person name="Kalinowski J."/>
            <person name="Ruckert C."/>
        </authorList>
    </citation>
    <scope>NUCLEOTIDE SEQUENCE</scope>
    <source>
        <strain evidence="6">KCTC 42731</strain>
    </source>
</reference>